<feature type="transmembrane region" description="Helical" evidence="7">
    <location>
        <begin position="125"/>
        <end position="158"/>
    </location>
</feature>
<keyword evidence="4 7" id="KW-1133">Transmembrane helix</keyword>
<accession>A0A2M7M2V8</accession>
<dbReference type="AlphaFoldDB" id="A0A2M7M2V8"/>
<keyword evidence="5 7" id="KW-0472">Membrane</keyword>
<evidence type="ECO:0000256" key="6">
    <source>
        <dbReference type="ARBA" id="ARBA00038076"/>
    </source>
</evidence>
<keyword evidence="3 7" id="KW-0812">Transmembrane</keyword>
<evidence type="ECO:0000313" key="10">
    <source>
        <dbReference type="Proteomes" id="UP000229703"/>
    </source>
</evidence>
<dbReference type="PANTHER" id="PTHR30572:SF4">
    <property type="entry name" value="ABC TRANSPORTER PERMEASE YTRF"/>
    <property type="match status" value="1"/>
</dbReference>
<comment type="similarity">
    <text evidence="6">Belongs to the ABC-4 integral membrane protein family.</text>
</comment>
<evidence type="ECO:0000259" key="8">
    <source>
        <dbReference type="Pfam" id="PF02687"/>
    </source>
</evidence>
<keyword evidence="2" id="KW-1003">Cell membrane</keyword>
<evidence type="ECO:0000256" key="5">
    <source>
        <dbReference type="ARBA" id="ARBA00023136"/>
    </source>
</evidence>
<proteinExistence type="inferred from homology"/>
<comment type="caution">
    <text evidence="9">The sequence shown here is derived from an EMBL/GenBank/DDBJ whole genome shotgun (WGS) entry which is preliminary data.</text>
</comment>
<feature type="transmembrane region" description="Helical" evidence="7">
    <location>
        <begin position="84"/>
        <end position="104"/>
    </location>
</feature>
<evidence type="ECO:0000256" key="3">
    <source>
        <dbReference type="ARBA" id="ARBA00022692"/>
    </source>
</evidence>
<dbReference type="EMBL" id="PFJK01000224">
    <property type="protein sequence ID" value="PIX77018.1"/>
    <property type="molecule type" value="Genomic_DNA"/>
</dbReference>
<gene>
    <name evidence="9" type="ORF">COZ37_04890</name>
</gene>
<comment type="subcellular location">
    <subcellularLocation>
        <location evidence="1">Cell membrane</location>
        <topology evidence="1">Multi-pass membrane protein</topology>
    </subcellularLocation>
</comment>
<dbReference type="PANTHER" id="PTHR30572">
    <property type="entry name" value="MEMBRANE COMPONENT OF TRANSPORTER-RELATED"/>
    <property type="match status" value="1"/>
</dbReference>
<organism evidence="9 10">
    <name type="scientific">bacterium (Candidatus Ratteibacteria) CG_4_10_14_3_um_filter_41_18</name>
    <dbReference type="NCBI Taxonomy" id="2014287"/>
    <lineage>
        <taxon>Bacteria</taxon>
        <taxon>Candidatus Ratteibacteria</taxon>
    </lineage>
</organism>
<evidence type="ECO:0000256" key="1">
    <source>
        <dbReference type="ARBA" id="ARBA00004651"/>
    </source>
</evidence>
<evidence type="ECO:0000256" key="7">
    <source>
        <dbReference type="SAM" id="Phobius"/>
    </source>
</evidence>
<reference evidence="10" key="1">
    <citation type="submission" date="2017-09" db="EMBL/GenBank/DDBJ databases">
        <title>Depth-based differentiation of microbial function through sediment-hosted aquifers and enrichment of novel symbionts in the deep terrestrial subsurface.</title>
        <authorList>
            <person name="Probst A.J."/>
            <person name="Ladd B."/>
            <person name="Jarett J.K."/>
            <person name="Geller-Mcgrath D.E."/>
            <person name="Sieber C.M.K."/>
            <person name="Emerson J.B."/>
            <person name="Anantharaman K."/>
            <person name="Thomas B.C."/>
            <person name="Malmstrom R."/>
            <person name="Stieglmeier M."/>
            <person name="Klingl A."/>
            <person name="Woyke T."/>
            <person name="Ryan C.M."/>
            <person name="Banfield J.F."/>
        </authorList>
    </citation>
    <scope>NUCLEOTIDE SEQUENCE [LARGE SCALE GENOMIC DNA]</scope>
</reference>
<sequence length="213" mass="23440">MAEEKKIQRQVVLSHKDAFKISLRNIRIRFGRSIIVTASIGLGIAFLASVLTDNIISNNLLKNGPEQIKLIMQTAEEGSHSRQIWLVTLSLIVCVVGITNSMLMSVTERCKEVGTMKCLGALNRFIIELFMLESFLQGIIGSVAGVLVGMFAIIILYLVKYGGIVFHFFPILSLLKCSFFALVLGTLISVVGAVYPAYLSSKMEPAEAIRKEV</sequence>
<feature type="transmembrane region" description="Helical" evidence="7">
    <location>
        <begin position="164"/>
        <end position="195"/>
    </location>
</feature>
<dbReference type="Pfam" id="PF02687">
    <property type="entry name" value="FtsX"/>
    <property type="match status" value="1"/>
</dbReference>
<protein>
    <recommendedName>
        <fullName evidence="8">ABC3 transporter permease C-terminal domain-containing protein</fullName>
    </recommendedName>
</protein>
<dbReference type="InterPro" id="IPR003838">
    <property type="entry name" value="ABC3_permease_C"/>
</dbReference>
<dbReference type="GO" id="GO:0022857">
    <property type="term" value="F:transmembrane transporter activity"/>
    <property type="evidence" value="ECO:0007669"/>
    <property type="project" value="TreeGrafter"/>
</dbReference>
<dbReference type="GO" id="GO:0005886">
    <property type="term" value="C:plasma membrane"/>
    <property type="evidence" value="ECO:0007669"/>
    <property type="project" value="UniProtKB-SubCell"/>
</dbReference>
<dbReference type="Proteomes" id="UP000229703">
    <property type="component" value="Unassembled WGS sequence"/>
</dbReference>
<dbReference type="InterPro" id="IPR050250">
    <property type="entry name" value="Macrolide_Exporter_MacB"/>
</dbReference>
<evidence type="ECO:0000256" key="2">
    <source>
        <dbReference type="ARBA" id="ARBA00022475"/>
    </source>
</evidence>
<feature type="transmembrane region" description="Helical" evidence="7">
    <location>
        <begin position="30"/>
        <end position="51"/>
    </location>
</feature>
<evidence type="ECO:0000313" key="9">
    <source>
        <dbReference type="EMBL" id="PIX77018.1"/>
    </source>
</evidence>
<evidence type="ECO:0000256" key="4">
    <source>
        <dbReference type="ARBA" id="ARBA00022989"/>
    </source>
</evidence>
<feature type="domain" description="ABC3 transporter permease C-terminal" evidence="8">
    <location>
        <begin position="86"/>
        <end position="205"/>
    </location>
</feature>
<name>A0A2M7M2V8_9BACT</name>